<evidence type="ECO:0000313" key="1">
    <source>
        <dbReference type="EMBL" id="MBO4206761.1"/>
    </source>
</evidence>
<proteinExistence type="predicted"/>
<organism evidence="1 2">
    <name type="scientific">Micromonospora echinofusca</name>
    <dbReference type="NCBI Taxonomy" id="47858"/>
    <lineage>
        <taxon>Bacteria</taxon>
        <taxon>Bacillati</taxon>
        <taxon>Actinomycetota</taxon>
        <taxon>Actinomycetes</taxon>
        <taxon>Micromonosporales</taxon>
        <taxon>Micromonosporaceae</taxon>
        <taxon>Micromonospora</taxon>
    </lineage>
</organism>
<dbReference type="Proteomes" id="UP000823521">
    <property type="component" value="Unassembled WGS sequence"/>
</dbReference>
<protein>
    <recommendedName>
        <fullName evidence="3">Alpha/beta hydrolase family protein</fullName>
    </recommendedName>
</protein>
<keyword evidence="2" id="KW-1185">Reference proteome</keyword>
<sequence length="112" mass="12284">MIRAMRHDAQAAEDYSTDLLHRRVDPLRAPAVSVVGERDPGTGYHQERYRGWGFRTGTTALVLIEEAGHHVVRFPAAEVADILTGVDRRLTGRRRIRVDPAPGRCPSAGSGG</sequence>
<evidence type="ECO:0008006" key="3">
    <source>
        <dbReference type="Google" id="ProtNLM"/>
    </source>
</evidence>
<name>A0ABS3VQE0_MICEH</name>
<dbReference type="InterPro" id="IPR029058">
    <property type="entry name" value="AB_hydrolase_fold"/>
</dbReference>
<dbReference type="RefSeq" id="WP_208813662.1">
    <property type="nucleotide sequence ID" value="NZ_WVUH01000083.1"/>
</dbReference>
<reference evidence="1 2" key="1">
    <citation type="submission" date="2019-12" db="EMBL/GenBank/DDBJ databases">
        <title>Whole genome sequencing of endophytic Actinobacterium Micromonospora sp. MPMI6T.</title>
        <authorList>
            <person name="Evv R."/>
            <person name="Podile A.R."/>
        </authorList>
    </citation>
    <scope>NUCLEOTIDE SEQUENCE [LARGE SCALE GENOMIC DNA]</scope>
    <source>
        <strain evidence="1 2">MPMI6</strain>
    </source>
</reference>
<accession>A0ABS3VQE0</accession>
<dbReference type="EMBL" id="WVUH01000083">
    <property type="protein sequence ID" value="MBO4206761.1"/>
    <property type="molecule type" value="Genomic_DNA"/>
</dbReference>
<gene>
    <name evidence="1" type="ORF">GSF22_12215</name>
</gene>
<dbReference type="Gene3D" id="3.40.50.1820">
    <property type="entry name" value="alpha/beta hydrolase"/>
    <property type="match status" value="1"/>
</dbReference>
<comment type="caution">
    <text evidence="1">The sequence shown here is derived from an EMBL/GenBank/DDBJ whole genome shotgun (WGS) entry which is preliminary data.</text>
</comment>
<dbReference type="SUPFAM" id="SSF53474">
    <property type="entry name" value="alpha/beta-Hydrolases"/>
    <property type="match status" value="1"/>
</dbReference>
<evidence type="ECO:0000313" key="2">
    <source>
        <dbReference type="Proteomes" id="UP000823521"/>
    </source>
</evidence>